<name>A0A0B4HVT2_METGA</name>
<dbReference type="Pfam" id="PF00120">
    <property type="entry name" value="Gln-synt_C"/>
    <property type="match status" value="1"/>
</dbReference>
<dbReference type="EMBL" id="AZNH01000056">
    <property type="protein sequence ID" value="KID83614.1"/>
    <property type="molecule type" value="Genomic_DNA"/>
</dbReference>
<keyword evidence="6" id="KW-1185">Reference proteome</keyword>
<evidence type="ECO:0000313" key="5">
    <source>
        <dbReference type="EMBL" id="KID83614.1"/>
    </source>
</evidence>
<dbReference type="SUPFAM" id="SSF55931">
    <property type="entry name" value="Glutamine synthetase/guanido kinase"/>
    <property type="match status" value="1"/>
</dbReference>
<dbReference type="GO" id="GO:0004356">
    <property type="term" value="F:glutamine synthetase activity"/>
    <property type="evidence" value="ECO:0007669"/>
    <property type="project" value="InterPro"/>
</dbReference>
<organism evidence="5 6">
    <name type="scientific">Metarhizium guizhouense (strain ARSEF 977)</name>
    <dbReference type="NCBI Taxonomy" id="1276136"/>
    <lineage>
        <taxon>Eukaryota</taxon>
        <taxon>Fungi</taxon>
        <taxon>Dikarya</taxon>
        <taxon>Ascomycota</taxon>
        <taxon>Pezizomycotina</taxon>
        <taxon>Sordariomycetes</taxon>
        <taxon>Hypocreomycetidae</taxon>
        <taxon>Hypocreales</taxon>
        <taxon>Clavicipitaceae</taxon>
        <taxon>Metarhizium</taxon>
    </lineage>
</organism>
<dbReference type="Gene3D" id="3.30.590.10">
    <property type="entry name" value="Glutamine synthetase/guanido kinase, catalytic domain"/>
    <property type="match status" value="1"/>
</dbReference>
<evidence type="ECO:0000256" key="3">
    <source>
        <dbReference type="RuleBase" id="RU000384"/>
    </source>
</evidence>
<dbReference type="Proteomes" id="UP000031192">
    <property type="component" value="Unassembled WGS sequence"/>
</dbReference>
<accession>A0A0B4HVT2</accession>
<dbReference type="HOGENOM" id="CLU_017290_6_1_1"/>
<proteinExistence type="inferred from homology"/>
<evidence type="ECO:0000256" key="2">
    <source>
        <dbReference type="PROSITE-ProRule" id="PRU01331"/>
    </source>
</evidence>
<dbReference type="AlphaFoldDB" id="A0A0B4HVT2"/>
<dbReference type="PANTHER" id="PTHR43785:SF2">
    <property type="entry name" value="TYPE-1 GLUTAMINE SYNTHETASE 1"/>
    <property type="match status" value="1"/>
</dbReference>
<gene>
    <name evidence="5" type="ORF">MGU_09093</name>
</gene>
<dbReference type="InterPro" id="IPR008146">
    <property type="entry name" value="Gln_synth_cat_dom"/>
</dbReference>
<dbReference type="InterPro" id="IPR014746">
    <property type="entry name" value="Gln_synth/guanido_kin_cat_dom"/>
</dbReference>
<sequence length="431" mass="48234">MPTDINFPPRIEYFRLQWIDYSGVLRVRIVSRSVALDLAKNKQSYTLAQNCLIIPISTAPACFPDGIEEWLLIPDWKSLRVCGFKNNYASVMCGTSRAGFVASSARCPRSRLCDVLSEFGSTHSYSIMLGFEIEFSFLDQGFNIVACLDQGIGYSTSTGLRGEMGNILDEIVSALKVSGIEIYHFHVEMADQYEIALSPLPPMEAIDALIMTQETIRTIAIRHGLRAQLSPKPVGGGRGPKNGLHAHLSLNPAQGNENHFLAGILRKVRSLCAFGLANYDSYERVAGDCAGEWVAYGSGNKDLPIRQVNHHRWEIRFLDATANVYLFMAAIISAGMEGLLSQRHLAMEDCQVVPSALSFEEAKRQLGEKGITERMPKSLKESIDAVTEDKEMKDWVGEELLTHYVRVKQKEVEHFGKMGEDERRIKMLQYF</sequence>
<dbReference type="PROSITE" id="PS51987">
    <property type="entry name" value="GS_CATALYTIC"/>
    <property type="match status" value="1"/>
</dbReference>
<evidence type="ECO:0000256" key="1">
    <source>
        <dbReference type="ARBA" id="ARBA00022598"/>
    </source>
</evidence>
<feature type="domain" description="GS catalytic" evidence="4">
    <location>
        <begin position="108"/>
        <end position="431"/>
    </location>
</feature>
<evidence type="ECO:0000259" key="4">
    <source>
        <dbReference type="PROSITE" id="PS51987"/>
    </source>
</evidence>
<protein>
    <submittedName>
        <fullName evidence="5">Protein fluG</fullName>
    </submittedName>
</protein>
<evidence type="ECO:0000313" key="6">
    <source>
        <dbReference type="Proteomes" id="UP000031192"/>
    </source>
</evidence>
<reference evidence="5 6" key="1">
    <citation type="journal article" date="2014" name="Proc. Natl. Acad. Sci. U.S.A.">
        <title>Trajectory and genomic determinants of fungal-pathogen speciation and host adaptation.</title>
        <authorList>
            <person name="Hu X."/>
            <person name="Xiao G."/>
            <person name="Zheng P."/>
            <person name="Shang Y."/>
            <person name="Su Y."/>
            <person name="Zhang X."/>
            <person name="Liu X."/>
            <person name="Zhan S."/>
            <person name="St Leger R.J."/>
            <person name="Wang C."/>
        </authorList>
    </citation>
    <scope>NUCLEOTIDE SEQUENCE [LARGE SCALE GENOMIC DNA]</scope>
    <source>
        <strain evidence="5 6">ARSEF 977</strain>
    </source>
</reference>
<comment type="caution">
    <text evidence="5">The sequence shown here is derived from an EMBL/GenBank/DDBJ whole genome shotgun (WGS) entry which is preliminary data.</text>
</comment>
<dbReference type="PANTHER" id="PTHR43785">
    <property type="entry name" value="GAMMA-GLUTAMYLPUTRESCINE SYNTHETASE"/>
    <property type="match status" value="1"/>
</dbReference>
<comment type="similarity">
    <text evidence="2 3">Belongs to the glutamine synthetase family.</text>
</comment>
<keyword evidence="1" id="KW-0436">Ligase</keyword>
<dbReference type="SMART" id="SM01230">
    <property type="entry name" value="Gln-synt_C"/>
    <property type="match status" value="1"/>
</dbReference>